<keyword evidence="2 4" id="KW-0521">NADP</keyword>
<dbReference type="Pfam" id="PF14748">
    <property type="entry name" value="P5CR_dimer"/>
    <property type="match status" value="1"/>
</dbReference>
<protein>
    <recommendedName>
        <fullName evidence="4 5">Pyrroline-5-carboxylate reductase</fullName>
        <shortName evidence="4">P5C reductase</shortName>
        <shortName evidence="4">P5CR</shortName>
        <ecNumber evidence="4 5">1.5.1.2</ecNumber>
    </recommendedName>
    <alternativeName>
        <fullName evidence="4">PCA reductase</fullName>
    </alternativeName>
</protein>
<feature type="binding site" evidence="6">
    <location>
        <begin position="68"/>
        <end position="71"/>
    </location>
    <ligand>
        <name>NADP(+)</name>
        <dbReference type="ChEBI" id="CHEBI:58349"/>
    </ligand>
</feature>
<evidence type="ECO:0000313" key="7">
    <source>
        <dbReference type="EMBL" id="RCN56745.1"/>
    </source>
</evidence>
<sequence>MQNFSIGIIGAGHMGLALASGLASRMAPERIVVSDPHPDKRQRVHDLGISTPADNDSVVTRADVLVLAVKPQGMRDLCAAIAPRVRERRPLIVSVAAGIRAADIARWLGGGPAIVRAMPNTPALMNAGVSVLWANDETTPGHREAAATVLGAVSEVFWLTDEALMDAATAISGSGPAYFFLMVEALAAAGAQLGLPRDLSAALAGGTAAGAGRMVHDHPGEAALLRARVTSPGGTTERAIKSLLSEGFMEMLGRAAQAACDRSRELGEQLGAA</sequence>
<comment type="caution">
    <text evidence="7">The sequence shown here is derived from an EMBL/GenBank/DDBJ whole genome shotgun (WGS) entry which is preliminary data.</text>
</comment>
<dbReference type="STRING" id="163359.A9R16_03880"/>
<dbReference type="SUPFAM" id="SSF48179">
    <property type="entry name" value="6-phosphogluconate dehydrogenase C-terminal domain-like"/>
    <property type="match status" value="1"/>
</dbReference>
<name>A0A1C2FYD9_9GAMM</name>
<keyword evidence="8" id="KW-1185">Reference proteome</keyword>
<evidence type="ECO:0000256" key="4">
    <source>
        <dbReference type="HAMAP-Rule" id="MF_01925"/>
    </source>
</evidence>
<dbReference type="EC" id="1.5.1.2" evidence="4 5"/>
<dbReference type="OrthoDB" id="9805754at2"/>
<dbReference type="GO" id="GO:0055129">
    <property type="term" value="P:L-proline biosynthetic process"/>
    <property type="evidence" value="ECO:0007669"/>
    <property type="project" value="UniProtKB-UniRule"/>
</dbReference>
<dbReference type="AlphaFoldDB" id="A0A1C2FYD9"/>
<evidence type="ECO:0000256" key="6">
    <source>
        <dbReference type="PIRSR" id="PIRSR000193-1"/>
    </source>
</evidence>
<comment type="subcellular location">
    <subcellularLocation>
        <location evidence="4">Cytoplasm</location>
    </subcellularLocation>
</comment>
<dbReference type="InterPro" id="IPR008927">
    <property type="entry name" value="6-PGluconate_DH-like_C_sf"/>
</dbReference>
<dbReference type="GO" id="GO:0005737">
    <property type="term" value="C:cytoplasm"/>
    <property type="evidence" value="ECO:0007669"/>
    <property type="project" value="UniProtKB-SubCell"/>
</dbReference>
<dbReference type="NCBIfam" id="TIGR00112">
    <property type="entry name" value="proC"/>
    <property type="match status" value="1"/>
</dbReference>
<keyword evidence="4" id="KW-0641">Proline biosynthesis</keyword>
<dbReference type="RefSeq" id="WP_065971999.1">
    <property type="nucleotide sequence ID" value="NZ_CP080624.1"/>
</dbReference>
<feature type="binding site" evidence="6">
    <location>
        <begin position="9"/>
        <end position="14"/>
    </location>
    <ligand>
        <name>NADP(+)</name>
        <dbReference type="ChEBI" id="CHEBI:58349"/>
    </ligand>
</feature>
<dbReference type="Gene3D" id="1.10.3730.10">
    <property type="entry name" value="ProC C-terminal domain-like"/>
    <property type="match status" value="1"/>
</dbReference>
<dbReference type="Pfam" id="PF03807">
    <property type="entry name" value="F420_oxidored"/>
    <property type="match status" value="1"/>
</dbReference>
<evidence type="ECO:0000256" key="3">
    <source>
        <dbReference type="ARBA" id="ARBA00023002"/>
    </source>
</evidence>
<proteinExistence type="inferred from homology"/>
<accession>A0A1C2FYD9</accession>
<keyword evidence="3 4" id="KW-0560">Oxidoreductase</keyword>
<feature type="binding site" evidence="6">
    <location>
        <position position="55"/>
    </location>
    <ligand>
        <name>NADPH</name>
        <dbReference type="ChEBI" id="CHEBI:57783"/>
    </ligand>
</feature>
<dbReference type="Gene3D" id="3.40.50.720">
    <property type="entry name" value="NAD(P)-binding Rossmann-like Domain"/>
    <property type="match status" value="1"/>
</dbReference>
<reference evidence="7 8" key="1">
    <citation type="submission" date="2018-02" db="EMBL/GenBank/DDBJ databases">
        <title>Insights into the biology of acidophilic members of the Acidiferrobacteraceae family derived from comparative genomic analyses.</title>
        <authorList>
            <person name="Issotta F."/>
            <person name="Thyssen C."/>
            <person name="Mena C."/>
            <person name="Moya A."/>
            <person name="Bellenberg S."/>
            <person name="Sproer C."/>
            <person name="Covarrubias P.C."/>
            <person name="Sand W."/>
            <person name="Quatrini R."/>
            <person name="Vera M."/>
        </authorList>
    </citation>
    <scope>NUCLEOTIDE SEQUENCE [LARGE SCALE GENOMIC DNA]</scope>
    <source>
        <strain evidence="8">m-1</strain>
    </source>
</reference>
<comment type="similarity">
    <text evidence="1 4">Belongs to the pyrroline-5-carboxylate reductase family.</text>
</comment>
<dbReference type="HAMAP" id="MF_01925">
    <property type="entry name" value="P5C_reductase"/>
    <property type="match status" value="1"/>
</dbReference>
<comment type="function">
    <text evidence="4">Catalyzes the reduction of 1-pyrroline-5-carboxylate (PCA) to L-proline.</text>
</comment>
<dbReference type="PIRSF" id="PIRSF000193">
    <property type="entry name" value="Pyrrol-5-carb_rd"/>
    <property type="match status" value="1"/>
</dbReference>
<keyword evidence="4" id="KW-0963">Cytoplasm</keyword>
<dbReference type="FunFam" id="1.10.3730.10:FF:000001">
    <property type="entry name" value="Pyrroline-5-carboxylate reductase"/>
    <property type="match status" value="1"/>
</dbReference>
<dbReference type="GO" id="GO:0004735">
    <property type="term" value="F:pyrroline-5-carboxylate reductase activity"/>
    <property type="evidence" value="ECO:0007669"/>
    <property type="project" value="UniProtKB-UniRule"/>
</dbReference>
<comment type="pathway">
    <text evidence="4">Amino-acid biosynthesis; L-proline biosynthesis; L-proline from L-glutamate 5-semialdehyde: step 1/1.</text>
</comment>
<dbReference type="PANTHER" id="PTHR11645:SF0">
    <property type="entry name" value="PYRROLINE-5-CARBOXYLATE REDUCTASE 3"/>
    <property type="match status" value="1"/>
</dbReference>
<evidence type="ECO:0000313" key="8">
    <source>
        <dbReference type="Proteomes" id="UP000253250"/>
    </source>
</evidence>
<keyword evidence="4" id="KW-0028">Amino-acid biosynthesis</keyword>
<gene>
    <name evidence="4" type="primary">proC</name>
    <name evidence="7" type="ORF">C4900_13345</name>
</gene>
<comment type="catalytic activity">
    <reaction evidence="4">
        <text>L-proline + NADP(+) = (S)-1-pyrroline-5-carboxylate + NADPH + 2 H(+)</text>
        <dbReference type="Rhea" id="RHEA:14109"/>
        <dbReference type="ChEBI" id="CHEBI:15378"/>
        <dbReference type="ChEBI" id="CHEBI:17388"/>
        <dbReference type="ChEBI" id="CHEBI:57783"/>
        <dbReference type="ChEBI" id="CHEBI:58349"/>
        <dbReference type="ChEBI" id="CHEBI:60039"/>
        <dbReference type="EC" id="1.5.1.2"/>
    </reaction>
</comment>
<dbReference type="InterPro" id="IPR028939">
    <property type="entry name" value="P5C_Rdtase_cat_N"/>
</dbReference>
<evidence type="ECO:0000256" key="2">
    <source>
        <dbReference type="ARBA" id="ARBA00022857"/>
    </source>
</evidence>
<comment type="catalytic activity">
    <reaction evidence="4">
        <text>L-proline + NAD(+) = (S)-1-pyrroline-5-carboxylate + NADH + 2 H(+)</text>
        <dbReference type="Rhea" id="RHEA:14105"/>
        <dbReference type="ChEBI" id="CHEBI:15378"/>
        <dbReference type="ChEBI" id="CHEBI:17388"/>
        <dbReference type="ChEBI" id="CHEBI:57540"/>
        <dbReference type="ChEBI" id="CHEBI:57945"/>
        <dbReference type="ChEBI" id="CHEBI:60039"/>
        <dbReference type="EC" id="1.5.1.2"/>
    </reaction>
</comment>
<evidence type="ECO:0000256" key="1">
    <source>
        <dbReference type="ARBA" id="ARBA00005525"/>
    </source>
</evidence>
<dbReference type="Proteomes" id="UP000253250">
    <property type="component" value="Unassembled WGS sequence"/>
</dbReference>
<evidence type="ECO:0000256" key="5">
    <source>
        <dbReference type="NCBIfam" id="TIGR00112"/>
    </source>
</evidence>
<dbReference type="UniPathway" id="UPA00098">
    <property type="reaction ID" value="UER00361"/>
</dbReference>
<organism evidence="7 8">
    <name type="scientific">Acidiferrobacter thiooxydans</name>
    <dbReference type="NCBI Taxonomy" id="163359"/>
    <lineage>
        <taxon>Bacteria</taxon>
        <taxon>Pseudomonadati</taxon>
        <taxon>Pseudomonadota</taxon>
        <taxon>Gammaproteobacteria</taxon>
        <taxon>Acidiferrobacterales</taxon>
        <taxon>Acidiferrobacteraceae</taxon>
        <taxon>Acidiferrobacter</taxon>
    </lineage>
</organism>
<dbReference type="EMBL" id="PSYR01000002">
    <property type="protein sequence ID" value="RCN56745.1"/>
    <property type="molecule type" value="Genomic_DNA"/>
</dbReference>
<dbReference type="SUPFAM" id="SSF51735">
    <property type="entry name" value="NAD(P)-binding Rossmann-fold domains"/>
    <property type="match status" value="1"/>
</dbReference>
<dbReference type="PANTHER" id="PTHR11645">
    <property type="entry name" value="PYRROLINE-5-CARBOXYLATE REDUCTASE"/>
    <property type="match status" value="1"/>
</dbReference>
<dbReference type="InterPro" id="IPR029036">
    <property type="entry name" value="P5CR_dimer"/>
</dbReference>
<dbReference type="InterPro" id="IPR036291">
    <property type="entry name" value="NAD(P)-bd_dom_sf"/>
</dbReference>
<dbReference type="InterPro" id="IPR000304">
    <property type="entry name" value="Pyrroline-COOH_reductase"/>
</dbReference>